<gene>
    <name evidence="2" type="ORF">OB955_23765</name>
</gene>
<protein>
    <submittedName>
        <fullName evidence="2">Uncharacterized protein</fullName>
    </submittedName>
</protein>
<dbReference type="RefSeq" id="WP_338009347.1">
    <property type="nucleotide sequence ID" value="NZ_JAOPKB010000023.1"/>
</dbReference>
<evidence type="ECO:0000256" key="1">
    <source>
        <dbReference type="SAM" id="Coils"/>
    </source>
</evidence>
<comment type="caution">
    <text evidence="2">The sequence shown here is derived from an EMBL/GenBank/DDBJ whole genome shotgun (WGS) entry which is preliminary data.</text>
</comment>
<organism evidence="2 3">
    <name type="scientific">Natronoglomus mannanivorans</name>
    <dbReference type="NCBI Taxonomy" id="2979990"/>
    <lineage>
        <taxon>Archaea</taxon>
        <taxon>Methanobacteriati</taxon>
        <taxon>Methanobacteriota</taxon>
        <taxon>Stenosarchaea group</taxon>
        <taxon>Halobacteria</taxon>
        <taxon>Halobacteriales</taxon>
        <taxon>Natrialbaceae</taxon>
        <taxon>Natronoglomus</taxon>
    </lineage>
</organism>
<keyword evidence="1" id="KW-0175">Coiled coil</keyword>
<keyword evidence="3" id="KW-1185">Reference proteome</keyword>
<sequence length="81" mass="9782">MTDTEIEHLKHELRETKEELVRREREDGTKGLVTRCPVEFQRLTQLGEAELENHVERLERDIEDLKYANTWPPREYETDTE</sequence>
<evidence type="ECO:0000313" key="2">
    <source>
        <dbReference type="EMBL" id="MCU4975705.1"/>
    </source>
</evidence>
<dbReference type="Proteomes" id="UP001320972">
    <property type="component" value="Unassembled WGS sequence"/>
</dbReference>
<accession>A0ABT2QLA1</accession>
<feature type="coiled-coil region" evidence="1">
    <location>
        <begin position="6"/>
        <end position="68"/>
    </location>
</feature>
<reference evidence="2 3" key="1">
    <citation type="submission" date="2022-09" db="EMBL/GenBank/DDBJ databases">
        <title>Enrichment on poylsaccharides allowed isolation of novel metabolic and taxonomic groups of Haloarchaea.</title>
        <authorList>
            <person name="Sorokin D.Y."/>
            <person name="Elcheninov A.G."/>
            <person name="Khizhniak T.V."/>
            <person name="Kolganova T.V."/>
            <person name="Kublanov I.V."/>
        </authorList>
    </citation>
    <scope>NUCLEOTIDE SEQUENCE [LARGE SCALE GENOMIC DNA]</scope>
    <source>
        <strain evidence="2 3">AArc-m2/3/4</strain>
    </source>
</reference>
<proteinExistence type="predicted"/>
<dbReference type="EMBL" id="JAOPKB010000023">
    <property type="protein sequence ID" value="MCU4975705.1"/>
    <property type="molecule type" value="Genomic_DNA"/>
</dbReference>
<evidence type="ECO:0000313" key="3">
    <source>
        <dbReference type="Proteomes" id="UP001320972"/>
    </source>
</evidence>
<name>A0ABT2QLA1_9EURY</name>